<reference evidence="1 2" key="1">
    <citation type="submission" date="2015-12" db="EMBL/GenBank/DDBJ databases">
        <title>Nitrous oxide reduction kinetics distinguish bacteria harboring typical versus atypical NosZ.</title>
        <authorList>
            <person name="Yoon S."/>
            <person name="Nissen S."/>
            <person name="Park D."/>
            <person name="Sanford R.A."/>
            <person name="Loeffler F.E."/>
        </authorList>
    </citation>
    <scope>NUCLEOTIDE SEQUENCE [LARGE SCALE GENOMIC DNA]</scope>
    <source>
        <strain evidence="1 2">ATCC BAA-841</strain>
    </source>
</reference>
<dbReference type="EMBL" id="LODL01000002">
    <property type="protein sequence ID" value="KXB32636.1"/>
    <property type="molecule type" value="Genomic_DNA"/>
</dbReference>
<gene>
    <name evidence="1" type="ORF">AT959_00055</name>
</gene>
<dbReference type="AlphaFoldDB" id="A0A133XNX2"/>
<comment type="caution">
    <text evidence="1">The sequence shown here is derived from an EMBL/GenBank/DDBJ whole genome shotgun (WGS) entry which is preliminary data.</text>
</comment>
<protein>
    <submittedName>
        <fullName evidence="1">Uncharacterized protein</fullName>
    </submittedName>
</protein>
<keyword evidence="2" id="KW-1185">Reference proteome</keyword>
<sequence length="103" mass="11422">MMINTAELVELIREVEAEDPIDYGDLPYAEEELRLLVCDQVRDIAGRAEELGEEESRTVLLAVAAKLVLENLVLHVRLMQAQGLALDDSCAALFRRLRGKAGS</sequence>
<dbReference type="Proteomes" id="UP000070186">
    <property type="component" value="Unassembled WGS sequence"/>
</dbReference>
<evidence type="ECO:0000313" key="2">
    <source>
        <dbReference type="Proteomes" id="UP000070186"/>
    </source>
</evidence>
<organism evidence="1 2">
    <name type="scientific">Dechloromonas denitrificans</name>
    <dbReference type="NCBI Taxonomy" id="281362"/>
    <lineage>
        <taxon>Bacteria</taxon>
        <taxon>Pseudomonadati</taxon>
        <taxon>Pseudomonadota</taxon>
        <taxon>Betaproteobacteria</taxon>
        <taxon>Rhodocyclales</taxon>
        <taxon>Azonexaceae</taxon>
        <taxon>Dechloromonas</taxon>
    </lineage>
</organism>
<name>A0A133XNX2_9RHOO</name>
<accession>A0A133XNX2</accession>
<dbReference type="STRING" id="281362.AT959_00055"/>
<dbReference type="RefSeq" id="WP_066879079.1">
    <property type="nucleotide sequence ID" value="NZ_LODL01000002.1"/>
</dbReference>
<proteinExistence type="predicted"/>
<evidence type="ECO:0000313" key="1">
    <source>
        <dbReference type="EMBL" id="KXB32636.1"/>
    </source>
</evidence>